<dbReference type="RefSeq" id="WP_289164264.1">
    <property type="nucleotide sequence ID" value="NZ_JASZZN010000009.1"/>
</dbReference>
<sequence length="677" mass="70900">MKTPFVRGIAAAIGLTVGAGIALETNADEPSKWSSFQMPSTSLKTVIEGLEEESSGADQIQQVAMQHAVQSLSSSPGRPVSPYQTYPQTTMPGAHQGFGGQALGNPGFNGAGIEGQGIYPPEFSLPQAGHQYSSSQYQVHAPATTTPRRPVQPSYPASAQPYHQAASQPSGYGQQGQYAPQGQSVVQGPAPVNGGRFITGQFNAAQAAPGHYSVAHQHGSVPAPPAVSGTPAMAQQGYHGHHGQAAAPLGSYGSPYEQAASAPWQDAGHGYAQGYAEGTSCTGCESGSCGSTGCSSGCSTGSCATGACGSRGLGVGPISPWYGGLDILFWDIADSSSAVFVTDDNGMVLGQYSDLDPDNTVGFSTRVGRYLGCGAFGIDIGFMYWDPDPQSRCNYDTGAGLRFTHPAVRTVSINRGGGATTVYDDYDMNATYICSERDIRVKGIEINLSHFGLLGARRLGSCYPGSLCGVLGNTGHSGRLFGGATGPLARACGGRLRVRTSHGFRWFQLEDELLIAGDVDMMPGLSGSDIYYELQTENNLYGYQFGSQLTYCLGSRLMVNVGGKIGVYGNDASFTHWIGNDMVLAYTDSQGAGAGDLYTDKSDVSLAGLGELDFGVGYRISNRLTATGGYRILSACGVATSIDSMPDEYTSVESAGRLRADDCFTMLGAYFGFNYNW</sequence>
<proteinExistence type="predicted"/>
<evidence type="ECO:0000256" key="1">
    <source>
        <dbReference type="SAM" id="MobiDB-lite"/>
    </source>
</evidence>
<dbReference type="Proteomes" id="UP001239462">
    <property type="component" value="Unassembled WGS sequence"/>
</dbReference>
<feature type="compositionally biased region" description="Low complexity" evidence="1">
    <location>
        <begin position="164"/>
        <end position="184"/>
    </location>
</feature>
<evidence type="ECO:0000313" key="3">
    <source>
        <dbReference type="Proteomes" id="UP001239462"/>
    </source>
</evidence>
<accession>A0ABT7PJD9</accession>
<evidence type="ECO:0000313" key="2">
    <source>
        <dbReference type="EMBL" id="MDM4016617.1"/>
    </source>
</evidence>
<dbReference type="EMBL" id="JASZZN010000009">
    <property type="protein sequence ID" value="MDM4016617.1"/>
    <property type="molecule type" value="Genomic_DNA"/>
</dbReference>
<organism evidence="2 3">
    <name type="scientific">Roseiconus lacunae</name>
    <dbReference type="NCBI Taxonomy" id="2605694"/>
    <lineage>
        <taxon>Bacteria</taxon>
        <taxon>Pseudomonadati</taxon>
        <taxon>Planctomycetota</taxon>
        <taxon>Planctomycetia</taxon>
        <taxon>Pirellulales</taxon>
        <taxon>Pirellulaceae</taxon>
        <taxon>Roseiconus</taxon>
    </lineage>
</organism>
<keyword evidence="3" id="KW-1185">Reference proteome</keyword>
<name>A0ABT7PJD9_9BACT</name>
<feature type="region of interest" description="Disordered" evidence="1">
    <location>
        <begin position="215"/>
        <end position="244"/>
    </location>
</feature>
<comment type="caution">
    <text evidence="2">The sequence shown here is derived from an EMBL/GenBank/DDBJ whole genome shotgun (WGS) entry which is preliminary data.</text>
</comment>
<feature type="region of interest" description="Disordered" evidence="1">
    <location>
        <begin position="142"/>
        <end position="185"/>
    </location>
</feature>
<gene>
    <name evidence="2" type="ORF">QTN89_14320</name>
</gene>
<protein>
    <submittedName>
        <fullName evidence="2">Uncharacterized protein</fullName>
    </submittedName>
</protein>
<reference evidence="2 3" key="1">
    <citation type="submission" date="2023-06" db="EMBL/GenBank/DDBJ databases">
        <title>Roseiconus lacunae JC819 isolated from Gulf of Mannar region, Tamil Nadu.</title>
        <authorList>
            <person name="Pk S."/>
            <person name="Ch S."/>
            <person name="Ch V.R."/>
        </authorList>
    </citation>
    <scope>NUCLEOTIDE SEQUENCE [LARGE SCALE GENOMIC DNA]</scope>
    <source>
        <strain evidence="2 3">JC819</strain>
    </source>
</reference>